<dbReference type="Proteomes" id="UP000515292">
    <property type="component" value="Chromosome"/>
</dbReference>
<dbReference type="KEGG" id="sand:H3309_02065"/>
<evidence type="ECO:0000259" key="1">
    <source>
        <dbReference type="PROSITE" id="PS50943"/>
    </source>
</evidence>
<dbReference type="SUPFAM" id="SSF47413">
    <property type="entry name" value="lambda repressor-like DNA-binding domains"/>
    <property type="match status" value="1"/>
</dbReference>
<organism evidence="2 3">
    <name type="scientific">Sandaracinobacteroides saxicola</name>
    <dbReference type="NCBI Taxonomy" id="2759707"/>
    <lineage>
        <taxon>Bacteria</taxon>
        <taxon>Pseudomonadati</taxon>
        <taxon>Pseudomonadota</taxon>
        <taxon>Alphaproteobacteria</taxon>
        <taxon>Sphingomonadales</taxon>
        <taxon>Sphingosinicellaceae</taxon>
        <taxon>Sandaracinobacteroides</taxon>
    </lineage>
</organism>
<reference evidence="2 3" key="1">
    <citation type="submission" date="2020-07" db="EMBL/GenBank/DDBJ databases">
        <title>Complete genome sequence for Sandaracinobacter sp. M6.</title>
        <authorList>
            <person name="Tang Y."/>
            <person name="Liu Q."/>
            <person name="Guo Z."/>
            <person name="Lei P."/>
            <person name="Huang B."/>
        </authorList>
    </citation>
    <scope>NUCLEOTIDE SEQUENCE [LARGE SCALE GENOMIC DNA]</scope>
    <source>
        <strain evidence="2 3">M6</strain>
    </source>
</reference>
<evidence type="ECO:0000313" key="3">
    <source>
        <dbReference type="Proteomes" id="UP000515292"/>
    </source>
</evidence>
<evidence type="ECO:0000313" key="2">
    <source>
        <dbReference type="EMBL" id="QMW23316.1"/>
    </source>
</evidence>
<dbReference type="InterPro" id="IPR010982">
    <property type="entry name" value="Lambda_DNA-bd_dom_sf"/>
</dbReference>
<dbReference type="Pfam" id="PF13560">
    <property type="entry name" value="HTH_31"/>
    <property type="match status" value="1"/>
</dbReference>
<feature type="domain" description="HTH cro/C1-type" evidence="1">
    <location>
        <begin position="67"/>
        <end position="97"/>
    </location>
</feature>
<gene>
    <name evidence="2" type="ORF">H3309_02065</name>
</gene>
<dbReference type="EMBL" id="CP059851">
    <property type="protein sequence ID" value="QMW23316.1"/>
    <property type="molecule type" value="Genomic_DNA"/>
</dbReference>
<keyword evidence="3" id="KW-1185">Reference proteome</keyword>
<dbReference type="Gene3D" id="1.10.260.40">
    <property type="entry name" value="lambda repressor-like DNA-binding domains"/>
    <property type="match status" value="1"/>
</dbReference>
<proteinExistence type="predicted"/>
<dbReference type="PROSITE" id="PS50943">
    <property type="entry name" value="HTH_CROC1"/>
    <property type="match status" value="1"/>
</dbReference>
<sequence>MQDPQFITAPDGSRLVVLSEVLWNRLSRVVEENADLEAARAGLESIESDGGIPGEVVHATIRGAHPLVAWRQYRGMSQADLAHLAGTSQAAIARLEKVEPGAGRPATRRKLAKALAAPDWALDG</sequence>
<dbReference type="RefSeq" id="WP_182297057.1">
    <property type="nucleotide sequence ID" value="NZ_CP059851.1"/>
</dbReference>
<name>A0A7G5IIX4_9SPHN</name>
<dbReference type="InterPro" id="IPR001387">
    <property type="entry name" value="Cro/C1-type_HTH"/>
</dbReference>
<dbReference type="AlphaFoldDB" id="A0A7G5IIX4"/>
<dbReference type="CDD" id="cd00093">
    <property type="entry name" value="HTH_XRE"/>
    <property type="match status" value="1"/>
</dbReference>
<protein>
    <submittedName>
        <fullName evidence="2">Helix-turn-helix transcriptional regulator</fullName>
    </submittedName>
</protein>
<dbReference type="GO" id="GO:0003677">
    <property type="term" value="F:DNA binding"/>
    <property type="evidence" value="ECO:0007669"/>
    <property type="project" value="InterPro"/>
</dbReference>
<accession>A0A7G5IIX4</accession>